<dbReference type="AlphaFoldDB" id="A0A1T4LI08"/>
<dbReference type="InterPro" id="IPR050900">
    <property type="entry name" value="Transposase_IS3/IS150/IS904"/>
</dbReference>
<name>A0A1T4LI08_VIBCI</name>
<dbReference type="PANTHER" id="PTHR46889">
    <property type="entry name" value="TRANSPOSASE INSF FOR INSERTION SEQUENCE IS3B-RELATED"/>
    <property type="match status" value="1"/>
</dbReference>
<evidence type="ECO:0000259" key="1">
    <source>
        <dbReference type="Pfam" id="PF13333"/>
    </source>
</evidence>
<reference evidence="3" key="1">
    <citation type="submission" date="2017-02" db="EMBL/GenBank/DDBJ databases">
        <authorList>
            <person name="Varghese N."/>
            <person name="Submissions S."/>
        </authorList>
    </citation>
    <scope>NUCLEOTIDE SEQUENCE [LARGE SCALE GENOMIC DNA]</scope>
    <source>
        <strain evidence="3">DSM 19608</strain>
    </source>
</reference>
<evidence type="ECO:0000313" key="3">
    <source>
        <dbReference type="Proteomes" id="UP000190834"/>
    </source>
</evidence>
<dbReference type="InterPro" id="IPR001584">
    <property type="entry name" value="Integrase_cat-core"/>
</dbReference>
<dbReference type="EMBL" id="FUXB01000003">
    <property type="protein sequence ID" value="SJZ54343.1"/>
    <property type="molecule type" value="Genomic_DNA"/>
</dbReference>
<dbReference type="STRING" id="1123491.SAMN02745782_00596"/>
<keyword evidence="3" id="KW-1185">Reference proteome</keyword>
<accession>A0A1T4LI08</accession>
<sequence>MAQESEVTVRYYISSKALSDKELLNASRSYWLVELIYAEDYQTIEEVRMGIFEYIEIYYNRNRKHSALGYVSPVAFESV</sequence>
<protein>
    <submittedName>
        <fullName evidence="2">Integrase core domain-containing protein</fullName>
    </submittedName>
</protein>
<proteinExistence type="predicted"/>
<evidence type="ECO:0000313" key="2">
    <source>
        <dbReference type="EMBL" id="SJZ54343.1"/>
    </source>
</evidence>
<dbReference type="Proteomes" id="UP000190834">
    <property type="component" value="Unassembled WGS sequence"/>
</dbReference>
<gene>
    <name evidence="2" type="ORF">SAMN02745782_00596</name>
</gene>
<dbReference type="Pfam" id="PF13333">
    <property type="entry name" value="rve_2"/>
    <property type="match status" value="1"/>
</dbReference>
<dbReference type="PANTHER" id="PTHR46889:SF4">
    <property type="entry name" value="TRANSPOSASE INSO FOR INSERTION SEQUENCE ELEMENT IS911B-RELATED"/>
    <property type="match status" value="1"/>
</dbReference>
<organism evidence="2 3">
    <name type="scientific">Vibrio cincinnatiensis DSM 19608</name>
    <dbReference type="NCBI Taxonomy" id="1123491"/>
    <lineage>
        <taxon>Bacteria</taxon>
        <taxon>Pseudomonadati</taxon>
        <taxon>Pseudomonadota</taxon>
        <taxon>Gammaproteobacteria</taxon>
        <taxon>Vibrionales</taxon>
        <taxon>Vibrionaceae</taxon>
        <taxon>Vibrio</taxon>
    </lineage>
</organism>
<dbReference type="GO" id="GO:0015074">
    <property type="term" value="P:DNA integration"/>
    <property type="evidence" value="ECO:0007669"/>
    <property type="project" value="InterPro"/>
</dbReference>
<feature type="domain" description="Integrase catalytic" evidence="1">
    <location>
        <begin position="33"/>
        <end position="78"/>
    </location>
</feature>